<dbReference type="GO" id="GO:0016887">
    <property type="term" value="F:ATP hydrolysis activity"/>
    <property type="evidence" value="ECO:0007669"/>
    <property type="project" value="InterPro"/>
</dbReference>
<dbReference type="Gene3D" id="2.70.150.10">
    <property type="entry name" value="Calcium-transporting ATPase, cytoplasmic transduction domain A"/>
    <property type="match status" value="1"/>
</dbReference>
<evidence type="ECO:0000256" key="1">
    <source>
        <dbReference type="ARBA" id="ARBA00004141"/>
    </source>
</evidence>
<evidence type="ECO:0000256" key="2">
    <source>
        <dbReference type="ARBA" id="ARBA00022692"/>
    </source>
</evidence>
<dbReference type="PANTHER" id="PTHR42861">
    <property type="entry name" value="CALCIUM-TRANSPORTING ATPASE"/>
    <property type="match status" value="1"/>
</dbReference>
<evidence type="ECO:0000313" key="10">
    <source>
        <dbReference type="EMBL" id="MBA2862868.1"/>
    </source>
</evidence>
<dbReference type="SUPFAM" id="SSF81665">
    <property type="entry name" value="Calcium ATPase, transmembrane domain M"/>
    <property type="match status" value="1"/>
</dbReference>
<dbReference type="InterPro" id="IPR023298">
    <property type="entry name" value="ATPase_P-typ_TM_dom_sf"/>
</dbReference>
<dbReference type="Proteomes" id="UP000533207">
    <property type="component" value="Unassembled WGS sequence"/>
</dbReference>
<dbReference type="RefSeq" id="WP_012068062.1">
    <property type="nucleotide sequence ID" value="NZ_JACDUL010000004.1"/>
</dbReference>
<dbReference type="InterPro" id="IPR023299">
    <property type="entry name" value="ATPase_P-typ_cyto_dom_N"/>
</dbReference>
<dbReference type="PRINTS" id="PR00120">
    <property type="entry name" value="HATPASE"/>
</dbReference>
<feature type="transmembrane region" description="Helical" evidence="8">
    <location>
        <begin position="234"/>
        <end position="255"/>
    </location>
</feature>
<dbReference type="Gene3D" id="3.40.1110.10">
    <property type="entry name" value="Calcium-transporting ATPase, cytoplasmic domain N"/>
    <property type="match status" value="2"/>
</dbReference>
<evidence type="ECO:0000256" key="4">
    <source>
        <dbReference type="ARBA" id="ARBA00022840"/>
    </source>
</evidence>
<comment type="caution">
    <text evidence="10">The sequence shown here is derived from an EMBL/GenBank/DDBJ whole genome shotgun (WGS) entry which is preliminary data.</text>
</comment>
<dbReference type="Pfam" id="PF00122">
    <property type="entry name" value="E1-E2_ATPase"/>
    <property type="match status" value="1"/>
</dbReference>
<accession>A0A7J9PJG2</accession>
<dbReference type="EMBL" id="JACDUL010000004">
    <property type="protein sequence ID" value="MBA2862868.1"/>
    <property type="molecule type" value="Genomic_DNA"/>
</dbReference>
<evidence type="ECO:0000313" key="11">
    <source>
        <dbReference type="Proteomes" id="UP000533207"/>
    </source>
</evidence>
<dbReference type="GO" id="GO:0016020">
    <property type="term" value="C:membrane"/>
    <property type="evidence" value="ECO:0007669"/>
    <property type="project" value="UniProtKB-SubCell"/>
</dbReference>
<dbReference type="InterPro" id="IPR018303">
    <property type="entry name" value="ATPase_P-typ_P_site"/>
</dbReference>
<feature type="transmembrane region" description="Helical" evidence="8">
    <location>
        <begin position="772"/>
        <end position="794"/>
    </location>
</feature>
<dbReference type="Gene3D" id="3.40.50.1000">
    <property type="entry name" value="HAD superfamily/HAD-like"/>
    <property type="match status" value="2"/>
</dbReference>
<dbReference type="Pfam" id="PF00702">
    <property type="entry name" value="Hydrolase"/>
    <property type="match status" value="1"/>
</dbReference>
<dbReference type="CDD" id="cd07538">
    <property type="entry name" value="P-type_ATPase"/>
    <property type="match status" value="1"/>
</dbReference>
<feature type="transmembrane region" description="Helical" evidence="8">
    <location>
        <begin position="71"/>
        <end position="87"/>
    </location>
</feature>
<dbReference type="GO" id="GO:0005524">
    <property type="term" value="F:ATP binding"/>
    <property type="evidence" value="ECO:0007669"/>
    <property type="project" value="UniProtKB-KW"/>
</dbReference>
<comment type="subcellular location">
    <subcellularLocation>
        <location evidence="1">Membrane</location>
        <topology evidence="1">Multi-pass membrane protein</topology>
    </subcellularLocation>
</comment>
<evidence type="ECO:0000259" key="9">
    <source>
        <dbReference type="SMART" id="SM00831"/>
    </source>
</evidence>
<keyword evidence="3" id="KW-0547">Nucleotide-binding</keyword>
<feature type="transmembrane region" description="Helical" evidence="8">
    <location>
        <begin position="733"/>
        <end position="752"/>
    </location>
</feature>
<keyword evidence="6 8" id="KW-1133">Transmembrane helix</keyword>
<dbReference type="Pfam" id="PF00689">
    <property type="entry name" value="Cation_ATPase_C"/>
    <property type="match status" value="1"/>
</dbReference>
<feature type="transmembrane region" description="Helical" evidence="8">
    <location>
        <begin position="697"/>
        <end position="721"/>
    </location>
</feature>
<feature type="transmembrane region" description="Helical" evidence="8">
    <location>
        <begin position="43"/>
        <end position="65"/>
    </location>
</feature>
<keyword evidence="7 8" id="KW-0472">Membrane</keyword>
<feature type="transmembrane region" description="Helical" evidence="8">
    <location>
        <begin position="629"/>
        <end position="649"/>
    </location>
</feature>
<dbReference type="PROSITE" id="PS00154">
    <property type="entry name" value="ATPASE_E1_E2"/>
    <property type="match status" value="1"/>
</dbReference>
<dbReference type="InterPro" id="IPR006068">
    <property type="entry name" value="ATPase_P-typ_cation-transptr_C"/>
</dbReference>
<dbReference type="InterPro" id="IPR023214">
    <property type="entry name" value="HAD_sf"/>
</dbReference>
<keyword evidence="2 8" id="KW-0812">Transmembrane</keyword>
<evidence type="ECO:0000256" key="3">
    <source>
        <dbReference type="ARBA" id="ARBA00022741"/>
    </source>
</evidence>
<dbReference type="PRINTS" id="PR00119">
    <property type="entry name" value="CATATPASE"/>
</dbReference>
<organism evidence="10 11">
    <name type="scientific">Methanococcus maripaludis</name>
    <name type="common">Methanococcus deltae</name>
    <dbReference type="NCBI Taxonomy" id="39152"/>
    <lineage>
        <taxon>Archaea</taxon>
        <taxon>Methanobacteriati</taxon>
        <taxon>Methanobacteriota</taxon>
        <taxon>Methanomada group</taxon>
        <taxon>Methanococci</taxon>
        <taxon>Methanococcales</taxon>
        <taxon>Methanococcaceae</taxon>
        <taxon>Methanococcus</taxon>
    </lineage>
</organism>
<evidence type="ECO:0000256" key="6">
    <source>
        <dbReference type="ARBA" id="ARBA00022989"/>
    </source>
</evidence>
<dbReference type="SFLD" id="SFLDF00027">
    <property type="entry name" value="p-type_atpase"/>
    <property type="match status" value="1"/>
</dbReference>
<dbReference type="InterPro" id="IPR059000">
    <property type="entry name" value="ATPase_P-type_domA"/>
</dbReference>
<feature type="transmembrane region" description="Helical" evidence="8">
    <location>
        <begin position="261"/>
        <end position="289"/>
    </location>
</feature>
<dbReference type="Pfam" id="PF00690">
    <property type="entry name" value="Cation_ATPase_N"/>
    <property type="match status" value="1"/>
</dbReference>
<dbReference type="SFLD" id="SFLDS00003">
    <property type="entry name" value="Haloacid_Dehalogenase"/>
    <property type="match status" value="1"/>
</dbReference>
<dbReference type="InterPro" id="IPR004014">
    <property type="entry name" value="ATPase_P-typ_cation-transptr_N"/>
</dbReference>
<feature type="transmembrane region" description="Helical" evidence="8">
    <location>
        <begin position="655"/>
        <end position="676"/>
    </location>
</feature>
<dbReference type="InterPro" id="IPR036412">
    <property type="entry name" value="HAD-like_sf"/>
</dbReference>
<evidence type="ECO:0000256" key="5">
    <source>
        <dbReference type="ARBA" id="ARBA00022967"/>
    </source>
</evidence>
<dbReference type="FunFam" id="3.40.50.1000:FF:000028">
    <property type="entry name" value="Calcium-transporting P-type ATPase, putative"/>
    <property type="match status" value="1"/>
</dbReference>
<evidence type="ECO:0000256" key="8">
    <source>
        <dbReference type="SAM" id="Phobius"/>
    </source>
</evidence>
<gene>
    <name evidence="10" type="ORF">HNP90_001765</name>
</gene>
<dbReference type="SFLD" id="SFLDG00002">
    <property type="entry name" value="C1.7:_P-type_atpase_like"/>
    <property type="match status" value="1"/>
</dbReference>
<dbReference type="SUPFAM" id="SSF81653">
    <property type="entry name" value="Calcium ATPase, transduction domain A"/>
    <property type="match status" value="1"/>
</dbReference>
<reference evidence="10 11" key="1">
    <citation type="submission" date="2020-07" db="EMBL/GenBank/DDBJ databases">
        <title>Genomic Encyclopedia of Type Strains, Phase IV (KMG-V): Genome sequencing to study the core and pangenomes of soil and plant-associated prokaryotes.</title>
        <authorList>
            <person name="Whitman W."/>
        </authorList>
    </citation>
    <scope>NUCLEOTIDE SEQUENCE [LARGE SCALE GENOMIC DNA]</scope>
    <source>
        <strain evidence="10 11">C8</strain>
    </source>
</reference>
<dbReference type="InterPro" id="IPR008250">
    <property type="entry name" value="ATPase_P-typ_transduc_dom_A_sf"/>
</dbReference>
<proteinExistence type="predicted"/>
<keyword evidence="5" id="KW-1278">Translocase</keyword>
<dbReference type="InterPro" id="IPR001757">
    <property type="entry name" value="P_typ_ATPase"/>
</dbReference>
<sequence>MTFFKGFKEDYFGLTDLEVKKYQETYGKNELLQKKKKTFLSRILKIFSEPMFVLLFIAAFVYFFLGEPRDGLIMVISVVFICAIEFFQEWRTDRTLQALKDLSSPKSTVIRNGKMMTIDSNELTVDDLLILKEGEKIAADGIIIENYGLGVNESTLTGESDVVWKKIDLDTEENSEHWQKNICYAGTSVTQGRAVIKILNVGSKTEYGKIGKDIFSVNSMPAPLEKQTKELVKYSAIAAFFMLLLIVFVNFYYMGSVTDSILSGVTVAMAIIPEEFPVILTVFLAMGAWRLANKNSLIRRIPAVETLGSISVLCVDKTGTLTKNQMEVKEIFFDSKFNENELMTFASLASETEAYDPMEKAILAYSKSIGINIDELFDGCLLHEYPFSSETQMMGNVWDKDDKKFIASKGSFENITNLCDLNESEKLNLEKKLIEMAKKGYRVIAVARKMNVTDINQQLDEYTLEFVGLIGLMDPPREGVSKAMKICNDAGIRVVMLTGDNGTTAKSIAKAIGIKNSENVLTGKEIDSMSDEELLEKIKVTNIFSRVIPRHKLKIIKAFKELGEIVAMTGDGVNDAPALKYADIGVSMGKRGTEVAKEASDMILLDDNFETIVETIHDGRRIYDNIKKAIGYVFVIHIPVFLTALFAPLFKLPLLLLPINVVLMEFIIDPTCSIVFERQPAEKGIMLRKPRIPNEPILDYNLLFKAVIQGFSIFAFAFGSYVYLLHQGCRTDLARTFAFVILIASNFFLVYVNQSEIDSVFSAFGKFKKDIVLWLVNIGIFGGILIMLYVPSATVIAKTVPLTEKQLFAALLLSGVSTLWWELVKLLKRIKLKK</sequence>
<dbReference type="AlphaFoldDB" id="A0A7J9PJG2"/>
<feature type="domain" description="Cation-transporting P-type ATPase N-terminal" evidence="9">
    <location>
        <begin position="3"/>
        <end position="67"/>
    </location>
</feature>
<dbReference type="InterPro" id="IPR044492">
    <property type="entry name" value="P_typ_ATPase_HD_dom"/>
</dbReference>
<feature type="transmembrane region" description="Helical" evidence="8">
    <location>
        <begin position="806"/>
        <end position="824"/>
    </location>
</feature>
<evidence type="ECO:0000256" key="7">
    <source>
        <dbReference type="ARBA" id="ARBA00023136"/>
    </source>
</evidence>
<keyword evidence="4" id="KW-0067">ATP-binding</keyword>
<dbReference type="SMART" id="SM00831">
    <property type="entry name" value="Cation_ATPase_N"/>
    <property type="match status" value="1"/>
</dbReference>
<dbReference type="NCBIfam" id="TIGR01494">
    <property type="entry name" value="ATPase_P-type"/>
    <property type="match status" value="2"/>
</dbReference>
<protein>
    <submittedName>
        <fullName evidence="10">Ca2+-transporting ATPase</fullName>
    </submittedName>
</protein>
<dbReference type="Gene3D" id="1.20.1110.10">
    <property type="entry name" value="Calcium-transporting ATPase, transmembrane domain"/>
    <property type="match status" value="2"/>
</dbReference>
<dbReference type="SUPFAM" id="SSF56784">
    <property type="entry name" value="HAD-like"/>
    <property type="match status" value="1"/>
</dbReference>
<dbReference type="SUPFAM" id="SSF81660">
    <property type="entry name" value="Metal cation-transporting ATPase, ATP-binding domain N"/>
    <property type="match status" value="1"/>
</dbReference>
<name>A0A7J9PJG2_METMI</name>